<evidence type="ECO:0000313" key="1">
    <source>
        <dbReference type="EMBL" id="MDH5830995.1"/>
    </source>
</evidence>
<reference evidence="1 2" key="1">
    <citation type="submission" date="2023-04" db="EMBL/GenBank/DDBJ databases">
        <title>Luteimonas sp. M1R5S18.</title>
        <authorList>
            <person name="Sun J.-Q."/>
        </authorList>
    </citation>
    <scope>NUCLEOTIDE SEQUENCE [LARGE SCALE GENOMIC DNA]</scope>
    <source>
        <strain evidence="1 2">M1R5S18</strain>
    </source>
</reference>
<evidence type="ECO:0000313" key="2">
    <source>
        <dbReference type="Proteomes" id="UP001156831"/>
    </source>
</evidence>
<name>A0ABT6JJY0_9GAMM</name>
<comment type="caution">
    <text evidence="1">The sequence shown here is derived from an EMBL/GenBank/DDBJ whole genome shotgun (WGS) entry which is preliminary data.</text>
</comment>
<keyword evidence="2" id="KW-1185">Reference proteome</keyword>
<proteinExistence type="predicted"/>
<protein>
    <recommendedName>
        <fullName evidence="3">Esterase</fullName>
    </recommendedName>
</protein>
<dbReference type="Proteomes" id="UP001156831">
    <property type="component" value="Unassembled WGS sequence"/>
</dbReference>
<gene>
    <name evidence="1" type="ORF">QFW80_10760</name>
</gene>
<dbReference type="EMBL" id="JARXRN010000025">
    <property type="protein sequence ID" value="MDH5830995.1"/>
    <property type="molecule type" value="Genomic_DNA"/>
</dbReference>
<organism evidence="1 2">
    <name type="scientific">Luteimonas rhizosphaericola</name>
    <dbReference type="NCBI Taxonomy" id="3042024"/>
    <lineage>
        <taxon>Bacteria</taxon>
        <taxon>Pseudomonadati</taxon>
        <taxon>Pseudomonadota</taxon>
        <taxon>Gammaproteobacteria</taxon>
        <taxon>Lysobacterales</taxon>
        <taxon>Lysobacteraceae</taxon>
        <taxon>Luteimonas</taxon>
    </lineage>
</organism>
<evidence type="ECO:0008006" key="3">
    <source>
        <dbReference type="Google" id="ProtNLM"/>
    </source>
</evidence>
<accession>A0ABT6JJY0</accession>
<dbReference type="RefSeq" id="WP_280601924.1">
    <property type="nucleotide sequence ID" value="NZ_JARXRN010000025.1"/>
</dbReference>
<sequence>MTQPHDTGGARSRIAGFLDTARDYLGIGGRVRREPVRDPEALRGFVSSRASFIAQTSLYGYMRTRAGQRYPELFENDGFVELLNAAKWHMWLASLSDLSVYAGGLLARGGMAEDRVGAMMRGQLERTLDETGVPAEADDGFVEHAGRVRARIALTPWSQVGDDEGCFHESPAALVRHAPIVETLMRLDEEVVRNSVRYHWQEVRRDLRALLDAQAVDRAFAD</sequence>